<keyword evidence="4 9" id="KW-0812">Transmembrane</keyword>
<evidence type="ECO:0000256" key="10">
    <source>
        <dbReference type="RuleBase" id="RU000488"/>
    </source>
</evidence>
<dbReference type="Proteomes" id="UP001159428">
    <property type="component" value="Unassembled WGS sequence"/>
</dbReference>
<evidence type="ECO:0008006" key="13">
    <source>
        <dbReference type="Google" id="ProtNLM"/>
    </source>
</evidence>
<comment type="similarity">
    <text evidence="2 10">Belongs to the mitochondrial carrier (TC 2.A.29) family.</text>
</comment>
<dbReference type="InterPro" id="IPR050567">
    <property type="entry name" value="Mitochondrial_Carrier"/>
</dbReference>
<protein>
    <recommendedName>
        <fullName evidence="13">Mitochondrial carrier protein</fullName>
    </recommendedName>
</protein>
<name>A0AAU9W6M2_9CNID</name>
<evidence type="ECO:0000256" key="4">
    <source>
        <dbReference type="ARBA" id="ARBA00022692"/>
    </source>
</evidence>
<evidence type="ECO:0000256" key="5">
    <source>
        <dbReference type="ARBA" id="ARBA00022737"/>
    </source>
</evidence>
<evidence type="ECO:0000256" key="3">
    <source>
        <dbReference type="ARBA" id="ARBA00022448"/>
    </source>
</evidence>
<feature type="repeat" description="Solcar" evidence="9">
    <location>
        <begin position="135"/>
        <end position="223"/>
    </location>
</feature>
<accession>A0AAU9W6M2</accession>
<comment type="caution">
    <text evidence="11">The sequence shown here is derived from an EMBL/GenBank/DDBJ whole genome shotgun (WGS) entry which is preliminary data.</text>
</comment>
<dbReference type="InterPro" id="IPR023395">
    <property type="entry name" value="MCP_dom_sf"/>
</dbReference>
<dbReference type="InterPro" id="IPR002067">
    <property type="entry name" value="MCP"/>
</dbReference>
<feature type="repeat" description="Solcar" evidence="9">
    <location>
        <begin position="24"/>
        <end position="111"/>
    </location>
</feature>
<keyword evidence="12" id="KW-1185">Reference proteome</keyword>
<evidence type="ECO:0000256" key="2">
    <source>
        <dbReference type="ARBA" id="ARBA00006375"/>
    </source>
</evidence>
<keyword evidence="8 9" id="KW-0472">Membrane</keyword>
<comment type="subcellular location">
    <subcellularLocation>
        <location evidence="1">Mitochondrion membrane</location>
        <topology evidence="1">Multi-pass membrane protein</topology>
    </subcellularLocation>
</comment>
<dbReference type="InterPro" id="IPR018108">
    <property type="entry name" value="MCP_transmembrane"/>
</dbReference>
<keyword evidence="7" id="KW-0496">Mitochondrion</keyword>
<proteinExistence type="inferred from homology"/>
<organism evidence="11 12">
    <name type="scientific">Pocillopora meandrina</name>
    <dbReference type="NCBI Taxonomy" id="46732"/>
    <lineage>
        <taxon>Eukaryota</taxon>
        <taxon>Metazoa</taxon>
        <taxon>Cnidaria</taxon>
        <taxon>Anthozoa</taxon>
        <taxon>Hexacorallia</taxon>
        <taxon>Scleractinia</taxon>
        <taxon>Astrocoeniina</taxon>
        <taxon>Pocilloporidae</taxon>
        <taxon>Pocillopora</taxon>
    </lineage>
</organism>
<evidence type="ECO:0000313" key="11">
    <source>
        <dbReference type="EMBL" id="CAH3044635.1"/>
    </source>
</evidence>
<dbReference type="GO" id="GO:0031966">
    <property type="term" value="C:mitochondrial membrane"/>
    <property type="evidence" value="ECO:0007669"/>
    <property type="project" value="UniProtKB-SubCell"/>
</dbReference>
<dbReference type="Pfam" id="PF00153">
    <property type="entry name" value="Mito_carr"/>
    <property type="match status" value="3"/>
</dbReference>
<evidence type="ECO:0000256" key="9">
    <source>
        <dbReference type="PROSITE-ProRule" id="PRU00282"/>
    </source>
</evidence>
<keyword evidence="3 10" id="KW-0813">Transport</keyword>
<dbReference type="PRINTS" id="PR00926">
    <property type="entry name" value="MITOCARRIER"/>
</dbReference>
<dbReference type="PANTHER" id="PTHR45624:SF24">
    <property type="entry name" value="MITOCHONDRIAL SUBSTRATE CARRIER FAMILY PROTEIN G"/>
    <property type="match status" value="1"/>
</dbReference>
<evidence type="ECO:0000256" key="7">
    <source>
        <dbReference type="ARBA" id="ARBA00023128"/>
    </source>
</evidence>
<gene>
    <name evidence="11" type="ORF">PMEA_00031294</name>
</gene>
<dbReference type="PANTHER" id="PTHR45624">
    <property type="entry name" value="MITOCHONDRIAL BASIC AMINO ACIDS TRANSPORTER-RELATED"/>
    <property type="match status" value="1"/>
</dbReference>
<dbReference type="AlphaFoldDB" id="A0AAU9W6M2"/>
<evidence type="ECO:0000256" key="6">
    <source>
        <dbReference type="ARBA" id="ARBA00022989"/>
    </source>
</evidence>
<dbReference type="EMBL" id="CALNXJ010000007">
    <property type="protein sequence ID" value="CAH3044635.1"/>
    <property type="molecule type" value="Genomic_DNA"/>
</dbReference>
<evidence type="ECO:0000313" key="12">
    <source>
        <dbReference type="Proteomes" id="UP001159428"/>
    </source>
</evidence>
<evidence type="ECO:0000256" key="1">
    <source>
        <dbReference type="ARBA" id="ARBA00004225"/>
    </source>
</evidence>
<dbReference type="SUPFAM" id="SSF103506">
    <property type="entry name" value="Mitochondrial carrier"/>
    <property type="match status" value="1"/>
</dbReference>
<feature type="repeat" description="Solcar" evidence="9">
    <location>
        <begin position="234"/>
        <end position="324"/>
    </location>
</feature>
<sequence>MANSGIRKRESLEAIPAGEQSFVRRTVKNLVSGTFSGIAVCLVGHPFDTLKVRLQTQPVDKPVYKGLLDCFVKTMKWEGIGGLYKGVGSPIVGQMFFRATLFTSYYQANDFFFTPQITAFFAGKDRLGQRLTVPEYFLCGMFTGAVAALVEGPIDLFKSKMQIQIIRAKSGESVMYRNVFHAAYVIVKKHGIRGAYQGLPATWLRNIPANSAFFGFYELCRTLSIPEGGTVFDLSPMALLASGGTGGFLYWFLTYPTDVIKSTMQADDSVVEKRRFKSIRDCVKKLYNDEGGWRRFYRGFTPCLMRSIPANATLFFVVETIRKYLPI</sequence>
<dbReference type="PROSITE" id="PS50920">
    <property type="entry name" value="SOLCAR"/>
    <property type="match status" value="3"/>
</dbReference>
<keyword evidence="6" id="KW-1133">Transmembrane helix</keyword>
<evidence type="ECO:0000256" key="8">
    <source>
        <dbReference type="ARBA" id="ARBA00023136"/>
    </source>
</evidence>
<keyword evidence="5" id="KW-0677">Repeat</keyword>
<reference evidence="11 12" key="1">
    <citation type="submission" date="2022-05" db="EMBL/GenBank/DDBJ databases">
        <authorList>
            <consortium name="Genoscope - CEA"/>
            <person name="William W."/>
        </authorList>
    </citation>
    <scope>NUCLEOTIDE SEQUENCE [LARGE SCALE GENOMIC DNA]</scope>
</reference>
<dbReference type="Gene3D" id="1.50.40.10">
    <property type="entry name" value="Mitochondrial carrier domain"/>
    <property type="match status" value="2"/>
</dbReference>
<dbReference type="GO" id="GO:0022857">
    <property type="term" value="F:transmembrane transporter activity"/>
    <property type="evidence" value="ECO:0007669"/>
    <property type="project" value="TreeGrafter"/>
</dbReference>